<proteinExistence type="predicted"/>
<dbReference type="Proteomes" id="UP000324222">
    <property type="component" value="Unassembled WGS sequence"/>
</dbReference>
<evidence type="ECO:0000313" key="1">
    <source>
        <dbReference type="EMBL" id="MPC64673.1"/>
    </source>
</evidence>
<protein>
    <submittedName>
        <fullName evidence="1">Uncharacterized protein</fullName>
    </submittedName>
</protein>
<dbReference type="EMBL" id="VSRR010022407">
    <property type="protein sequence ID" value="MPC64673.1"/>
    <property type="molecule type" value="Genomic_DNA"/>
</dbReference>
<keyword evidence="2" id="KW-1185">Reference proteome</keyword>
<accession>A0A5B7H3P7</accession>
<comment type="caution">
    <text evidence="1">The sequence shown here is derived from an EMBL/GenBank/DDBJ whole genome shotgun (WGS) entry which is preliminary data.</text>
</comment>
<dbReference type="AlphaFoldDB" id="A0A5B7H3P7"/>
<gene>
    <name evidence="1" type="ORF">E2C01_058793</name>
</gene>
<name>A0A5B7H3P7_PORTR</name>
<organism evidence="1 2">
    <name type="scientific">Portunus trituberculatus</name>
    <name type="common">Swimming crab</name>
    <name type="synonym">Neptunus trituberculatus</name>
    <dbReference type="NCBI Taxonomy" id="210409"/>
    <lineage>
        <taxon>Eukaryota</taxon>
        <taxon>Metazoa</taxon>
        <taxon>Ecdysozoa</taxon>
        <taxon>Arthropoda</taxon>
        <taxon>Crustacea</taxon>
        <taxon>Multicrustacea</taxon>
        <taxon>Malacostraca</taxon>
        <taxon>Eumalacostraca</taxon>
        <taxon>Eucarida</taxon>
        <taxon>Decapoda</taxon>
        <taxon>Pleocyemata</taxon>
        <taxon>Brachyura</taxon>
        <taxon>Eubrachyura</taxon>
        <taxon>Portunoidea</taxon>
        <taxon>Portunidae</taxon>
        <taxon>Portuninae</taxon>
        <taxon>Portunus</taxon>
    </lineage>
</organism>
<sequence>MSAALWRFTVEARHKLHVGRVSSLDRLQCGSLRAAIAIVVGGGEQREVDLIWRLTLVFTAFDRREARQGSGQGQCGANDQQSSAVLRELLHKTGNLFSSLYLQLYVMLHR</sequence>
<evidence type="ECO:0000313" key="2">
    <source>
        <dbReference type="Proteomes" id="UP000324222"/>
    </source>
</evidence>
<reference evidence="1 2" key="1">
    <citation type="submission" date="2019-05" db="EMBL/GenBank/DDBJ databases">
        <title>Another draft genome of Portunus trituberculatus and its Hox gene families provides insights of decapod evolution.</title>
        <authorList>
            <person name="Jeong J.-H."/>
            <person name="Song I."/>
            <person name="Kim S."/>
            <person name="Choi T."/>
            <person name="Kim D."/>
            <person name="Ryu S."/>
            <person name="Kim W."/>
        </authorList>
    </citation>
    <scope>NUCLEOTIDE SEQUENCE [LARGE SCALE GENOMIC DNA]</scope>
    <source>
        <tissue evidence="1">Muscle</tissue>
    </source>
</reference>